<gene>
    <name evidence="1" type="primary">WwAna0348</name>
    <name evidence="1" type="ORF">TNIN_55581</name>
</gene>
<evidence type="ECO:0000313" key="2">
    <source>
        <dbReference type="Proteomes" id="UP000886998"/>
    </source>
</evidence>
<organism evidence="1 2">
    <name type="scientific">Trichonephila inaurata madagascariensis</name>
    <dbReference type="NCBI Taxonomy" id="2747483"/>
    <lineage>
        <taxon>Eukaryota</taxon>
        <taxon>Metazoa</taxon>
        <taxon>Ecdysozoa</taxon>
        <taxon>Arthropoda</taxon>
        <taxon>Chelicerata</taxon>
        <taxon>Arachnida</taxon>
        <taxon>Araneae</taxon>
        <taxon>Araneomorphae</taxon>
        <taxon>Entelegynae</taxon>
        <taxon>Araneoidea</taxon>
        <taxon>Nephilidae</taxon>
        <taxon>Trichonephila</taxon>
        <taxon>Trichonephila inaurata</taxon>
    </lineage>
</organism>
<protein>
    <submittedName>
        <fullName evidence="1">Transposase, degenerate</fullName>
    </submittedName>
</protein>
<accession>A0A8X6YYM9</accession>
<sequence>MDADEVIKVELSSTCECRGRLQYAKPYIHQKVDFPGKLSLCSRVSTRAWPLSEVRKRRSSKLPEGVTSDTFGPRVKSIIAAFSGFTKFKTRNSECRK</sequence>
<comment type="caution">
    <text evidence="1">The sequence shown here is derived from an EMBL/GenBank/DDBJ whole genome shotgun (WGS) entry which is preliminary data.</text>
</comment>
<name>A0A8X6YYM9_9ARAC</name>
<evidence type="ECO:0000313" key="1">
    <source>
        <dbReference type="EMBL" id="GFY79906.1"/>
    </source>
</evidence>
<dbReference type="AlphaFoldDB" id="A0A8X6YYM9"/>
<keyword evidence="2" id="KW-1185">Reference proteome</keyword>
<dbReference type="EMBL" id="BMAV01023781">
    <property type="protein sequence ID" value="GFY79906.1"/>
    <property type="molecule type" value="Genomic_DNA"/>
</dbReference>
<dbReference type="Proteomes" id="UP000886998">
    <property type="component" value="Unassembled WGS sequence"/>
</dbReference>
<proteinExistence type="predicted"/>
<reference evidence="1" key="1">
    <citation type="submission" date="2020-08" db="EMBL/GenBank/DDBJ databases">
        <title>Multicomponent nature underlies the extraordinary mechanical properties of spider dragline silk.</title>
        <authorList>
            <person name="Kono N."/>
            <person name="Nakamura H."/>
            <person name="Mori M."/>
            <person name="Yoshida Y."/>
            <person name="Ohtoshi R."/>
            <person name="Malay A.D."/>
            <person name="Moran D.A.P."/>
            <person name="Tomita M."/>
            <person name="Numata K."/>
            <person name="Arakawa K."/>
        </authorList>
    </citation>
    <scope>NUCLEOTIDE SEQUENCE</scope>
</reference>